<proteinExistence type="predicted"/>
<dbReference type="RefSeq" id="WP_125487450.1">
    <property type="nucleotide sequence ID" value="NZ_RSDW01000001.1"/>
</dbReference>
<dbReference type="EMBL" id="RSDW01000001">
    <property type="protein sequence ID" value="RSL19181.1"/>
    <property type="molecule type" value="Genomic_DNA"/>
</dbReference>
<name>A0A428MQJ5_9BACT</name>
<dbReference type="AlphaFoldDB" id="A0A428MQJ5"/>
<organism evidence="1 2">
    <name type="scientific">Edaphobacter aggregans</name>
    <dbReference type="NCBI Taxonomy" id="570835"/>
    <lineage>
        <taxon>Bacteria</taxon>
        <taxon>Pseudomonadati</taxon>
        <taxon>Acidobacteriota</taxon>
        <taxon>Terriglobia</taxon>
        <taxon>Terriglobales</taxon>
        <taxon>Acidobacteriaceae</taxon>
        <taxon>Edaphobacter</taxon>
    </lineage>
</organism>
<evidence type="ECO:0000313" key="1">
    <source>
        <dbReference type="EMBL" id="RSL19181.1"/>
    </source>
</evidence>
<comment type="caution">
    <text evidence="1">The sequence shown here is derived from an EMBL/GenBank/DDBJ whole genome shotgun (WGS) entry which is preliminary data.</text>
</comment>
<accession>A0A428MQJ5</accession>
<gene>
    <name evidence="1" type="ORF">EDE15_4833</name>
</gene>
<keyword evidence="2" id="KW-1185">Reference proteome</keyword>
<protein>
    <submittedName>
        <fullName evidence="1">Uncharacterized protein</fullName>
    </submittedName>
</protein>
<sequence>MKFFFVWTDRNHDHAVQSDEVQFLRPAVPGSAGVVFQPDLSVISGGPNHLPIHLQAADGKYGPSTNP</sequence>
<evidence type="ECO:0000313" key="2">
    <source>
        <dbReference type="Proteomes" id="UP000269669"/>
    </source>
</evidence>
<reference evidence="1 2" key="1">
    <citation type="submission" date="2018-12" db="EMBL/GenBank/DDBJ databases">
        <title>Sequencing of bacterial isolates from soil warming experiment in Harvard Forest, Massachusetts, USA.</title>
        <authorList>
            <person name="Deangelis K."/>
        </authorList>
    </citation>
    <scope>NUCLEOTIDE SEQUENCE [LARGE SCALE GENOMIC DNA]</scope>
    <source>
        <strain evidence="1 2">EB153</strain>
    </source>
</reference>
<dbReference type="Proteomes" id="UP000269669">
    <property type="component" value="Unassembled WGS sequence"/>
</dbReference>